<feature type="transmembrane region" description="Helical" evidence="5">
    <location>
        <begin position="171"/>
        <end position="198"/>
    </location>
</feature>
<keyword evidence="3 5" id="KW-1133">Transmembrane helix</keyword>
<reference evidence="7 8" key="1">
    <citation type="submission" date="2024-09" db="EMBL/GenBank/DDBJ databases">
        <authorList>
            <person name="Sun Q."/>
            <person name="Mori K."/>
        </authorList>
    </citation>
    <scope>NUCLEOTIDE SEQUENCE [LARGE SCALE GENOMIC DNA]</scope>
    <source>
        <strain evidence="7 8">TISTR 1856</strain>
    </source>
</reference>
<dbReference type="PANTHER" id="PTHR43027:SF2">
    <property type="entry name" value="TRANSPORT PERMEASE PROTEIN"/>
    <property type="match status" value="1"/>
</dbReference>
<accession>A0ABV5LNX5</accession>
<name>A0ABV5LNX5_9ACTN</name>
<evidence type="ECO:0000256" key="1">
    <source>
        <dbReference type="ARBA" id="ARBA00004141"/>
    </source>
</evidence>
<dbReference type="InterPro" id="IPR052902">
    <property type="entry name" value="ABC-2_transporter"/>
</dbReference>
<organism evidence="7 8">
    <name type="scientific">Kineococcus gynurae</name>
    <dbReference type="NCBI Taxonomy" id="452979"/>
    <lineage>
        <taxon>Bacteria</taxon>
        <taxon>Bacillati</taxon>
        <taxon>Actinomycetota</taxon>
        <taxon>Actinomycetes</taxon>
        <taxon>Kineosporiales</taxon>
        <taxon>Kineosporiaceae</taxon>
        <taxon>Kineococcus</taxon>
    </lineage>
</organism>
<dbReference type="InterPro" id="IPR013525">
    <property type="entry name" value="ABC2_TM"/>
</dbReference>
<feature type="transmembrane region" description="Helical" evidence="5">
    <location>
        <begin position="54"/>
        <end position="79"/>
    </location>
</feature>
<keyword evidence="8" id="KW-1185">Reference proteome</keyword>
<keyword evidence="4 5" id="KW-0472">Membrane</keyword>
<evidence type="ECO:0000256" key="4">
    <source>
        <dbReference type="ARBA" id="ARBA00023136"/>
    </source>
</evidence>
<dbReference type="RefSeq" id="WP_380139981.1">
    <property type="nucleotide sequence ID" value="NZ_JBHLUI010000012.1"/>
</dbReference>
<dbReference type="Proteomes" id="UP001589748">
    <property type="component" value="Unassembled WGS sequence"/>
</dbReference>
<comment type="subcellular location">
    <subcellularLocation>
        <location evidence="1">Membrane</location>
        <topology evidence="1">Multi-pass membrane protein</topology>
    </subcellularLocation>
</comment>
<proteinExistence type="predicted"/>
<evidence type="ECO:0000256" key="3">
    <source>
        <dbReference type="ARBA" id="ARBA00022989"/>
    </source>
</evidence>
<feature type="transmembrane region" description="Helical" evidence="5">
    <location>
        <begin position="24"/>
        <end position="42"/>
    </location>
</feature>
<evidence type="ECO:0000259" key="6">
    <source>
        <dbReference type="Pfam" id="PF01061"/>
    </source>
</evidence>
<feature type="domain" description="ABC-2 type transporter transmembrane" evidence="6">
    <location>
        <begin position="10"/>
        <end position="212"/>
    </location>
</feature>
<comment type="caution">
    <text evidence="7">The sequence shown here is derived from an EMBL/GenBank/DDBJ whole genome shotgun (WGS) entry which is preliminary data.</text>
</comment>
<feature type="transmembrane region" description="Helical" evidence="5">
    <location>
        <begin position="135"/>
        <end position="159"/>
    </location>
</feature>
<evidence type="ECO:0000313" key="8">
    <source>
        <dbReference type="Proteomes" id="UP001589748"/>
    </source>
</evidence>
<evidence type="ECO:0000256" key="5">
    <source>
        <dbReference type="SAM" id="Phobius"/>
    </source>
</evidence>
<dbReference type="PANTHER" id="PTHR43027">
    <property type="entry name" value="DOXORUBICIN RESISTANCE ABC TRANSPORTER PERMEASE PROTEIN DRRC-RELATED"/>
    <property type="match status" value="1"/>
</dbReference>
<evidence type="ECO:0000313" key="7">
    <source>
        <dbReference type="EMBL" id="MFB9375747.1"/>
    </source>
</evidence>
<feature type="transmembrane region" description="Helical" evidence="5">
    <location>
        <begin position="218"/>
        <end position="242"/>
    </location>
</feature>
<keyword evidence="2 5" id="KW-0812">Transmembrane</keyword>
<feature type="transmembrane region" description="Helical" evidence="5">
    <location>
        <begin position="100"/>
        <end position="123"/>
    </location>
</feature>
<dbReference type="Pfam" id="PF01061">
    <property type="entry name" value="ABC2_membrane"/>
    <property type="match status" value="1"/>
</dbReference>
<evidence type="ECO:0000256" key="2">
    <source>
        <dbReference type="ARBA" id="ARBA00022692"/>
    </source>
</evidence>
<dbReference type="EMBL" id="JBHMDM010000001">
    <property type="protein sequence ID" value="MFB9375747.1"/>
    <property type="molecule type" value="Genomic_DNA"/>
</dbReference>
<sequence length="251" mass="25757">MSTALSPMISLVRAETVLLRRNRALSFSAVLLPVGLVALLRAVGGDRLGGPDGIAAAVSMLFGAQLLFVVYYTVLSTAVARREEGVLLRLRSGEARDGQVLAALCAPAVLVTGITTVLLVGLGRSVIDLPLPAQPLLVLLGVVAGCVVFSALGLATAIWTRSVESAQITNLPLVAVCVLGAGLAVPLEVLPTGLAAVLELTPLAPVLELLRAGWSGDVVAYDLVGAVGTVLAWAVVALALVASRFRWSARG</sequence>
<protein>
    <submittedName>
        <fullName evidence="7">ABC transporter permease</fullName>
    </submittedName>
</protein>
<gene>
    <name evidence="7" type="ORF">ACFFVI_02085</name>
</gene>